<keyword evidence="3" id="KW-1185">Reference proteome</keyword>
<gene>
    <name evidence="2" type="ORF">PACLA_8A037815</name>
</gene>
<dbReference type="AlphaFoldDB" id="A0A6S7GSW6"/>
<organism evidence="2 3">
    <name type="scientific">Paramuricea clavata</name>
    <name type="common">Red gorgonian</name>
    <name type="synonym">Violescent sea-whip</name>
    <dbReference type="NCBI Taxonomy" id="317549"/>
    <lineage>
        <taxon>Eukaryota</taxon>
        <taxon>Metazoa</taxon>
        <taxon>Cnidaria</taxon>
        <taxon>Anthozoa</taxon>
        <taxon>Octocorallia</taxon>
        <taxon>Malacalcyonacea</taxon>
        <taxon>Plexauridae</taxon>
        <taxon>Paramuricea</taxon>
    </lineage>
</organism>
<protein>
    <recommendedName>
        <fullName evidence="1">Synaptonemal complex protein 2 Spt16M-like domain-containing protein</fullName>
    </recommendedName>
</protein>
<comment type="caution">
    <text evidence="2">The sequence shown here is derived from an EMBL/GenBank/DDBJ whole genome shotgun (WGS) entry which is preliminary data.</text>
</comment>
<dbReference type="PANTHER" id="PTHR15607">
    <property type="entry name" value="SYNAPTONEMAL COMPLEX PROTEIN-RELATED"/>
    <property type="match status" value="1"/>
</dbReference>
<evidence type="ECO:0000313" key="2">
    <source>
        <dbReference type="EMBL" id="CAB3995128.1"/>
    </source>
</evidence>
<proteinExistence type="predicted"/>
<evidence type="ECO:0000313" key="3">
    <source>
        <dbReference type="Proteomes" id="UP001152795"/>
    </source>
</evidence>
<reference evidence="2" key="1">
    <citation type="submission" date="2020-04" db="EMBL/GenBank/DDBJ databases">
        <authorList>
            <person name="Alioto T."/>
            <person name="Alioto T."/>
            <person name="Gomez Garrido J."/>
        </authorList>
    </citation>
    <scope>NUCLEOTIDE SEQUENCE</scope>
    <source>
        <strain evidence="2">A484AB</strain>
    </source>
</reference>
<dbReference type="InterPro" id="IPR040560">
    <property type="entry name" value="SYCP2_SLD"/>
</dbReference>
<dbReference type="PANTHER" id="PTHR15607:SF18">
    <property type="entry name" value="SYNAPTONEMAL COMPLEX PROTEIN 2-LIKE ISOFORM X1"/>
    <property type="match status" value="1"/>
</dbReference>
<accession>A0A6S7GSW6</accession>
<dbReference type="EMBL" id="CACRXK020002604">
    <property type="protein sequence ID" value="CAB3995128.1"/>
    <property type="molecule type" value="Genomic_DNA"/>
</dbReference>
<name>A0A6S7GSW6_PARCT</name>
<dbReference type="OrthoDB" id="10256849at2759"/>
<sequence>MAELICRMLPGEMRQLYAQMWFKQYPGCRDDFIAIRDVEFETDCRKFVNNMNERQLENRSVYSVLCKEVYLGLQKVNCPSDDGDNGMFWTDFSLGSKSISFFAIDDENDVWETVTIREDAVLQTQILEKKESHEAILLVQLNKPACTLLLSVDQSDEKYVKFIYDEKNILLFPRFFSPITFKWKNMVASDSSLINRLCSA</sequence>
<dbReference type="Pfam" id="PF18584">
    <property type="entry name" value="SYCP2_SLD"/>
    <property type="match status" value="1"/>
</dbReference>
<dbReference type="Proteomes" id="UP001152795">
    <property type="component" value="Unassembled WGS sequence"/>
</dbReference>
<evidence type="ECO:0000259" key="1">
    <source>
        <dbReference type="Pfam" id="PF18584"/>
    </source>
</evidence>
<feature type="domain" description="Synaptonemal complex protein 2 Spt16M-like" evidence="1">
    <location>
        <begin position="61"/>
        <end position="146"/>
    </location>
</feature>
<dbReference type="InterPro" id="IPR024835">
    <property type="entry name" value="SYCP2-like"/>
</dbReference>